<proteinExistence type="inferred from homology"/>
<accession>A0A2A5CG41</accession>
<keyword evidence="4 5" id="KW-0560">Oxidoreductase</keyword>
<feature type="domain" description="Oxidoreductase molybdopterin-binding" evidence="6">
    <location>
        <begin position="124"/>
        <end position="282"/>
    </location>
</feature>
<dbReference type="PANTHER" id="PTHR43032:SF3">
    <property type="entry name" value="PROTEIN-METHIONINE-SULFOXIDE REDUCTASE CATALYTIC SUBUNIT MSRP"/>
    <property type="match status" value="1"/>
</dbReference>
<keyword evidence="2 5" id="KW-0479">Metal-binding</keyword>
<evidence type="ECO:0000256" key="1">
    <source>
        <dbReference type="ARBA" id="ARBA00022505"/>
    </source>
</evidence>
<dbReference type="NCBIfam" id="NF003767">
    <property type="entry name" value="PRK05363.1"/>
    <property type="match status" value="1"/>
</dbReference>
<comment type="caution">
    <text evidence="7">The sequence shown here is derived from an EMBL/GenBank/DDBJ whole genome shotgun (WGS) entry which is preliminary data.</text>
</comment>
<dbReference type="InterPro" id="IPR036374">
    <property type="entry name" value="OxRdtase_Mopterin-bd_sf"/>
</dbReference>
<comment type="PTM">
    <text evidence="5">Predicted to be exported by the Tat system. The position of the signal peptide cleavage has not been experimentally proven.</text>
</comment>
<feature type="binding site" evidence="5">
    <location>
        <position position="248"/>
    </location>
    <ligand>
        <name>Mo-molybdopterin</name>
        <dbReference type="ChEBI" id="CHEBI:71302"/>
    </ligand>
</feature>
<dbReference type="PROSITE" id="PS51318">
    <property type="entry name" value="TAT"/>
    <property type="match status" value="1"/>
</dbReference>
<dbReference type="Gene3D" id="3.90.420.10">
    <property type="entry name" value="Oxidoreductase, molybdopterin-binding domain"/>
    <property type="match status" value="1"/>
</dbReference>
<dbReference type="PANTHER" id="PTHR43032">
    <property type="entry name" value="PROTEIN-METHIONINE-SULFOXIDE REDUCTASE"/>
    <property type="match status" value="1"/>
</dbReference>
<dbReference type="InterPro" id="IPR000572">
    <property type="entry name" value="OxRdtase_Mopterin-bd_dom"/>
</dbReference>
<dbReference type="Pfam" id="PF00174">
    <property type="entry name" value="Oxidored_molyb"/>
    <property type="match status" value="1"/>
</dbReference>
<keyword evidence="1 5" id="KW-0500">Molybdenum</keyword>
<comment type="caution">
    <text evidence="5">Lacks conserved residue(s) required for the propagation of feature annotation.</text>
</comment>
<dbReference type="GO" id="GO:0016672">
    <property type="term" value="F:oxidoreductase activity, acting on a sulfur group of donors, quinone or similar compound as acceptor"/>
    <property type="evidence" value="ECO:0007669"/>
    <property type="project" value="UniProtKB-UniRule"/>
</dbReference>
<feature type="binding site" evidence="5">
    <location>
        <position position="198"/>
    </location>
    <ligand>
        <name>Mo-molybdopterin</name>
        <dbReference type="ChEBI" id="CHEBI:71302"/>
    </ligand>
</feature>
<gene>
    <name evidence="5" type="primary">msrP</name>
    <name evidence="7" type="ORF">COA71_02950</name>
</gene>
<comment type="function">
    <text evidence="5">Part of the MsrPQ system that repairs oxidized periplasmic proteins containing methionine sulfoxide residues (Met-O), using respiratory chain electrons. Thus protects these proteins from oxidative-stress damage caused by reactive species of oxygen and chlorine generated by the host defense mechanisms. MsrPQ is essential for the maintenance of envelope integrity under bleach stress, rescuing a wide series of structurally unrelated periplasmic proteins from methionine oxidation. The catalytic subunit MsrP is non-stereospecific, being able to reduce both (R-) and (S-) diastereoisomers of methionine sulfoxide.</text>
</comment>
<evidence type="ECO:0000313" key="8">
    <source>
        <dbReference type="Proteomes" id="UP000228987"/>
    </source>
</evidence>
<comment type="catalytic activity">
    <reaction evidence="5">
        <text>L-methionyl-[protein] + a quinone + H2O = L-methionyl-(R)-S-oxide-[protein] + a quinol</text>
        <dbReference type="Rhea" id="RHEA:51296"/>
        <dbReference type="Rhea" id="RHEA-COMP:12313"/>
        <dbReference type="Rhea" id="RHEA-COMP:12314"/>
        <dbReference type="ChEBI" id="CHEBI:15377"/>
        <dbReference type="ChEBI" id="CHEBI:16044"/>
        <dbReference type="ChEBI" id="CHEBI:24646"/>
        <dbReference type="ChEBI" id="CHEBI:45764"/>
        <dbReference type="ChEBI" id="CHEBI:132124"/>
    </reaction>
</comment>
<comment type="catalytic activity">
    <reaction evidence="5">
        <text>L-methionyl-[protein] + a quinone + H2O = L-methionyl-(S)-S-oxide-[protein] + a quinol</text>
        <dbReference type="Rhea" id="RHEA:51292"/>
        <dbReference type="Rhea" id="RHEA-COMP:12313"/>
        <dbReference type="Rhea" id="RHEA-COMP:12315"/>
        <dbReference type="ChEBI" id="CHEBI:15377"/>
        <dbReference type="ChEBI" id="CHEBI:16044"/>
        <dbReference type="ChEBI" id="CHEBI:24646"/>
        <dbReference type="ChEBI" id="CHEBI:44120"/>
        <dbReference type="ChEBI" id="CHEBI:132124"/>
    </reaction>
</comment>
<keyword evidence="3 5" id="KW-0732">Signal</keyword>
<comment type="similarity">
    <text evidence="5">Belongs to the MsrP family.</text>
</comment>
<organism evidence="7 8">
    <name type="scientific">SAR86 cluster bacterium</name>
    <dbReference type="NCBI Taxonomy" id="2030880"/>
    <lineage>
        <taxon>Bacteria</taxon>
        <taxon>Pseudomonadati</taxon>
        <taxon>Pseudomonadota</taxon>
        <taxon>Gammaproteobacteria</taxon>
        <taxon>SAR86 cluster</taxon>
    </lineage>
</organism>
<dbReference type="AlphaFoldDB" id="A0A2A5CG41"/>
<dbReference type="EC" id="1.8.5.-" evidence="5"/>
<evidence type="ECO:0000256" key="4">
    <source>
        <dbReference type="ARBA" id="ARBA00023002"/>
    </source>
</evidence>
<feature type="binding site" evidence="5">
    <location>
        <begin position="264"/>
        <end position="266"/>
    </location>
    <ligand>
        <name>Mo-molybdopterin</name>
        <dbReference type="ChEBI" id="CHEBI:71302"/>
    </ligand>
</feature>
<dbReference type="InterPro" id="IPR006311">
    <property type="entry name" value="TAT_signal"/>
</dbReference>
<dbReference type="HAMAP" id="MF_01206">
    <property type="entry name" value="MsrP"/>
    <property type="match status" value="1"/>
</dbReference>
<dbReference type="GO" id="GO:0030091">
    <property type="term" value="P:protein repair"/>
    <property type="evidence" value="ECO:0007669"/>
    <property type="project" value="UniProtKB-UniRule"/>
</dbReference>
<dbReference type="SUPFAM" id="SSF56524">
    <property type="entry name" value="Oxidoreductase molybdopterin-binding domain"/>
    <property type="match status" value="1"/>
</dbReference>
<dbReference type="GO" id="GO:0043546">
    <property type="term" value="F:molybdopterin cofactor binding"/>
    <property type="evidence" value="ECO:0007669"/>
    <property type="project" value="UniProtKB-UniRule"/>
</dbReference>
<sequence length="347" mass="39170">MLIKTKKEIPSSELTPESVYRQRREFLKSSANIALGAGVLSSGLISPTALAQTDGLRSRAPEDINLASKPAWLLDKVRNRANAPGSGPYTTTESLTPFEDATNYNNFFEFGNGKGDPASRAREFRIDPWSVEIAGEVNKPGRYNLEDILQPHTLGERIYRLRCVEAFSMVVPWIGFPLADLINRFEPNSNARFIEFETLYDPEQMPGQAARTSSLGWPYREGLRMDEAMHPLTILAVGMYGDILPAQNGAPLRLVVPWKYGFKSIKSIVRINFRQDMPNTAWNDYASGEYGFYANVNPEVSHPRWSQSSERRLPSGLFDRRIDTQMFNGYTDEVAHLYAGMDLRVDF</sequence>
<evidence type="ECO:0000259" key="6">
    <source>
        <dbReference type="Pfam" id="PF00174"/>
    </source>
</evidence>
<dbReference type="Proteomes" id="UP000228987">
    <property type="component" value="Unassembled WGS sequence"/>
</dbReference>
<dbReference type="GO" id="GO:0046872">
    <property type="term" value="F:metal ion binding"/>
    <property type="evidence" value="ECO:0007669"/>
    <property type="project" value="UniProtKB-KW"/>
</dbReference>
<name>A0A2A5CG41_9GAMM</name>
<evidence type="ECO:0000256" key="3">
    <source>
        <dbReference type="ARBA" id="ARBA00022729"/>
    </source>
</evidence>
<comment type="subunit">
    <text evidence="5">Heterodimer of a catalytic subunit (MsrP) and a heme-binding subunit (MsrQ).</text>
</comment>
<reference evidence="8" key="1">
    <citation type="submission" date="2017-08" db="EMBL/GenBank/DDBJ databases">
        <title>A dynamic microbial community with high functional redundancy inhabits the cold, oxic subseafloor aquifer.</title>
        <authorList>
            <person name="Tully B.J."/>
            <person name="Wheat C.G."/>
            <person name="Glazer B.T."/>
            <person name="Huber J.A."/>
        </authorList>
    </citation>
    <scope>NUCLEOTIDE SEQUENCE [LARGE SCALE GENOMIC DNA]</scope>
</reference>
<feature type="binding site" evidence="5">
    <location>
        <position position="105"/>
    </location>
    <ligand>
        <name>Mo-molybdopterin</name>
        <dbReference type="ChEBI" id="CHEBI:71302"/>
    </ligand>
</feature>
<dbReference type="EMBL" id="NVWI01000002">
    <property type="protein sequence ID" value="PCJ42488.1"/>
    <property type="molecule type" value="Genomic_DNA"/>
</dbReference>
<evidence type="ECO:0000313" key="7">
    <source>
        <dbReference type="EMBL" id="PCJ42488.1"/>
    </source>
</evidence>
<feature type="binding site" evidence="5">
    <location>
        <position position="253"/>
    </location>
    <ligand>
        <name>Mo-molybdopterin</name>
        <dbReference type="ChEBI" id="CHEBI:71302"/>
    </ligand>
</feature>
<dbReference type="InterPro" id="IPR022867">
    <property type="entry name" value="MsrP"/>
</dbReference>
<protein>
    <recommendedName>
        <fullName evidence="5">Protein-methionine-sulfoxide reductase catalytic subunit MsrP</fullName>
        <ecNumber evidence="5">1.8.5.-</ecNumber>
    </recommendedName>
</protein>
<evidence type="ECO:0000256" key="5">
    <source>
        <dbReference type="HAMAP-Rule" id="MF_01206"/>
    </source>
</evidence>
<comment type="cofactor">
    <cofactor evidence="5">
        <name>Mo-molybdopterin</name>
        <dbReference type="ChEBI" id="CHEBI:71302"/>
    </cofactor>
    <text evidence="5">Binds 1 Mo-molybdopterin (Mo-MPT) cofactor per subunit.</text>
</comment>
<evidence type="ECO:0000256" key="2">
    <source>
        <dbReference type="ARBA" id="ARBA00022723"/>
    </source>
</evidence>
<feature type="binding site" evidence="5">
    <location>
        <position position="163"/>
    </location>
    <ligand>
        <name>Mo-molybdopterin</name>
        <dbReference type="ChEBI" id="CHEBI:71302"/>
    </ligand>
    <ligandPart>
        <name>Mo</name>
        <dbReference type="ChEBI" id="CHEBI:28685"/>
    </ligandPart>
</feature>